<dbReference type="EMBL" id="JADBEC010000003">
    <property type="protein sequence ID" value="MBE1509415.1"/>
    <property type="molecule type" value="Genomic_DNA"/>
</dbReference>
<evidence type="ECO:0000256" key="2">
    <source>
        <dbReference type="SAM" id="SignalP"/>
    </source>
</evidence>
<comment type="caution">
    <text evidence="3">The sequence shown here is derived from an EMBL/GenBank/DDBJ whole genome shotgun (WGS) entry which is preliminary data.</text>
</comment>
<feature type="compositionally biased region" description="Low complexity" evidence="1">
    <location>
        <begin position="69"/>
        <end position="80"/>
    </location>
</feature>
<keyword evidence="2" id="KW-0732">Signal</keyword>
<reference evidence="3 4" key="1">
    <citation type="submission" date="2020-10" db="EMBL/GenBank/DDBJ databases">
        <title>Sequencing the genomes of 1000 actinobacteria strains.</title>
        <authorList>
            <person name="Klenk H.-P."/>
        </authorList>
    </citation>
    <scope>NUCLEOTIDE SEQUENCE [LARGE SCALE GENOMIC DNA]</scope>
    <source>
        <strain evidence="3 4">DSM 7307</strain>
    </source>
</reference>
<feature type="signal peptide" evidence="2">
    <location>
        <begin position="1"/>
        <end position="18"/>
    </location>
</feature>
<dbReference type="RefSeq" id="WP_192733012.1">
    <property type="nucleotide sequence ID" value="NZ_BAAAVL010000008.1"/>
</dbReference>
<keyword evidence="4" id="KW-1185">Reference proteome</keyword>
<sequence>MKAVLFGIFLLAAGNASASCDLVSAPCSTDSSGNTYIREQNLGGGYNTYRNGDLYSQTHQQLNGTYRETYSSGGYRTYYTDPNRSDPYRDDPKGVVGR</sequence>
<protein>
    <submittedName>
        <fullName evidence="3">Uncharacterized protein</fullName>
    </submittedName>
</protein>
<name>A0ABR9J1T9_RHIVS</name>
<dbReference type="Proteomes" id="UP000620262">
    <property type="component" value="Unassembled WGS sequence"/>
</dbReference>
<evidence type="ECO:0000313" key="3">
    <source>
        <dbReference type="EMBL" id="MBE1509415.1"/>
    </source>
</evidence>
<feature type="region of interest" description="Disordered" evidence="1">
    <location>
        <begin position="66"/>
        <end position="98"/>
    </location>
</feature>
<dbReference type="PROSITE" id="PS51257">
    <property type="entry name" value="PROKAR_LIPOPROTEIN"/>
    <property type="match status" value="1"/>
</dbReference>
<accession>A0ABR9J1T9</accession>
<feature type="chain" id="PRO_5045992590" evidence="2">
    <location>
        <begin position="19"/>
        <end position="98"/>
    </location>
</feature>
<gene>
    <name evidence="3" type="ORF">H4W29_006662</name>
</gene>
<evidence type="ECO:0000256" key="1">
    <source>
        <dbReference type="SAM" id="MobiDB-lite"/>
    </source>
</evidence>
<evidence type="ECO:0000313" key="4">
    <source>
        <dbReference type="Proteomes" id="UP000620262"/>
    </source>
</evidence>
<organism evidence="3 4">
    <name type="scientific">Rhizobium viscosum</name>
    <name type="common">Arthrobacter viscosus</name>
    <dbReference type="NCBI Taxonomy" id="1673"/>
    <lineage>
        <taxon>Bacteria</taxon>
        <taxon>Pseudomonadati</taxon>
        <taxon>Pseudomonadota</taxon>
        <taxon>Alphaproteobacteria</taxon>
        <taxon>Hyphomicrobiales</taxon>
        <taxon>Rhizobiaceae</taxon>
        <taxon>Rhizobium/Agrobacterium group</taxon>
        <taxon>Rhizobium</taxon>
    </lineage>
</organism>
<proteinExistence type="predicted"/>
<feature type="compositionally biased region" description="Basic and acidic residues" evidence="1">
    <location>
        <begin position="83"/>
        <end position="98"/>
    </location>
</feature>